<evidence type="ECO:0000256" key="1">
    <source>
        <dbReference type="ARBA" id="ARBA00004141"/>
    </source>
</evidence>
<keyword evidence="4 6" id="KW-1133">Transmembrane helix</keyword>
<reference evidence="7 8" key="1">
    <citation type="submission" date="2018-06" db="EMBL/GenBank/DDBJ databases">
        <authorList>
            <consortium name="Pathogen Informatics"/>
            <person name="Doyle S."/>
        </authorList>
    </citation>
    <scope>NUCLEOTIDE SEQUENCE [LARGE SCALE GENOMIC DNA]</scope>
    <source>
        <strain evidence="7 8">NCTC12224</strain>
    </source>
</reference>
<dbReference type="AlphaFoldDB" id="A0A380KBX1"/>
<keyword evidence="2" id="KW-1003">Cell membrane</keyword>
<name>A0A380KBX1_9STRE</name>
<feature type="transmembrane region" description="Helical" evidence="6">
    <location>
        <begin position="159"/>
        <end position="183"/>
    </location>
</feature>
<evidence type="ECO:0000256" key="4">
    <source>
        <dbReference type="ARBA" id="ARBA00022989"/>
    </source>
</evidence>
<dbReference type="GO" id="GO:0005886">
    <property type="term" value="C:plasma membrane"/>
    <property type="evidence" value="ECO:0007669"/>
    <property type="project" value="UniProtKB-ARBA"/>
</dbReference>
<gene>
    <name evidence="7" type="ORF">NCTC12224_01968</name>
</gene>
<proteinExistence type="predicted"/>
<dbReference type="PANTHER" id="PTHR34857">
    <property type="entry name" value="SLL0384 PROTEIN"/>
    <property type="match status" value="1"/>
</dbReference>
<evidence type="ECO:0000313" key="7">
    <source>
        <dbReference type="EMBL" id="SUN62585.1"/>
    </source>
</evidence>
<feature type="transmembrane region" description="Helical" evidence="6">
    <location>
        <begin position="48"/>
        <end position="66"/>
    </location>
</feature>
<dbReference type="PANTHER" id="PTHR34857:SF2">
    <property type="entry name" value="SLL0384 PROTEIN"/>
    <property type="match status" value="1"/>
</dbReference>
<feature type="transmembrane region" description="Helical" evidence="6">
    <location>
        <begin position="203"/>
        <end position="221"/>
    </location>
</feature>
<dbReference type="Pfam" id="PF02361">
    <property type="entry name" value="CbiQ"/>
    <property type="match status" value="1"/>
</dbReference>
<evidence type="ECO:0000256" key="5">
    <source>
        <dbReference type="ARBA" id="ARBA00023136"/>
    </source>
</evidence>
<protein>
    <submittedName>
        <fullName evidence="7">Cobalt transport protein</fullName>
    </submittedName>
</protein>
<evidence type="ECO:0000313" key="8">
    <source>
        <dbReference type="Proteomes" id="UP000254924"/>
    </source>
</evidence>
<dbReference type="InterPro" id="IPR051611">
    <property type="entry name" value="ECF_transporter_component"/>
</dbReference>
<dbReference type="OrthoDB" id="3730291at2"/>
<comment type="subcellular location">
    <subcellularLocation>
        <location evidence="1">Membrane</location>
        <topology evidence="1">Multi-pass membrane protein</topology>
    </subcellularLocation>
</comment>
<keyword evidence="3 6" id="KW-0812">Transmembrane</keyword>
<evidence type="ECO:0000256" key="2">
    <source>
        <dbReference type="ARBA" id="ARBA00022475"/>
    </source>
</evidence>
<sequence length="224" mass="25608">MAFNVRTKILCLLFCNLLFLYNVTGPLEYALLTSLLLLQISYGQWKKALVYLLIFLVSLVYADFGNVSLPDGLAILLVGTRRLLPSFMAGGLLLSTTTSYDLVHGLRKWRLPESLLLTLAVCLRFLPMIGQTSRQLHRNLRLRGCFTSPWDYLRYPHRYVSYLIVPLLFTLLAQAEDLTTAVMTKGLSLEKQVSTAYPQRFGALDWSFCLCYLLSSLWVILRFH</sequence>
<evidence type="ECO:0000256" key="6">
    <source>
        <dbReference type="SAM" id="Phobius"/>
    </source>
</evidence>
<organism evidence="7 8">
    <name type="scientific">Streptococcus hyointestinalis</name>
    <dbReference type="NCBI Taxonomy" id="1337"/>
    <lineage>
        <taxon>Bacteria</taxon>
        <taxon>Bacillati</taxon>
        <taxon>Bacillota</taxon>
        <taxon>Bacilli</taxon>
        <taxon>Lactobacillales</taxon>
        <taxon>Streptococcaceae</taxon>
        <taxon>Streptococcus</taxon>
    </lineage>
</organism>
<dbReference type="EMBL" id="UHFN01000007">
    <property type="protein sequence ID" value="SUN62585.1"/>
    <property type="molecule type" value="Genomic_DNA"/>
</dbReference>
<keyword evidence="8" id="KW-1185">Reference proteome</keyword>
<accession>A0A380KBX1</accession>
<dbReference type="InterPro" id="IPR003339">
    <property type="entry name" value="ABC/ECF_trnsptr_transmembrane"/>
</dbReference>
<dbReference type="CDD" id="cd16914">
    <property type="entry name" value="EcfT"/>
    <property type="match status" value="1"/>
</dbReference>
<dbReference type="Proteomes" id="UP000254924">
    <property type="component" value="Unassembled WGS sequence"/>
</dbReference>
<keyword evidence="5 6" id="KW-0472">Membrane</keyword>
<evidence type="ECO:0000256" key="3">
    <source>
        <dbReference type="ARBA" id="ARBA00022692"/>
    </source>
</evidence>